<keyword evidence="1" id="KW-0732">Signal</keyword>
<protein>
    <recommendedName>
        <fullName evidence="4">Conjugal transfer protein TraI</fullName>
    </recommendedName>
</protein>
<dbReference type="Proteomes" id="UP001460202">
    <property type="component" value="Unassembled WGS sequence"/>
</dbReference>
<accession>A0ABV1GWG7</accession>
<comment type="caution">
    <text evidence="2">The sequence shown here is derived from an EMBL/GenBank/DDBJ whole genome shotgun (WGS) entry which is preliminary data.</text>
</comment>
<evidence type="ECO:0000256" key="1">
    <source>
        <dbReference type="SAM" id="SignalP"/>
    </source>
</evidence>
<proteinExistence type="predicted"/>
<sequence length="185" mass="20953">MKRLFLIFAVMCGAAQVQAQMVVTAPSLEVQEAMNHVEQMQQAVQTYQTMMGVKQGIEKTVDAVEKVNSKLATVREVQEIATRSATCVKRIQQVYAKISAMKVDRRYTTNLLSLCSQTTRECVNITAYGAKIFTSNFLRMSDAERLNETRQVLDNIDKLLARVNYINLQADAVKFNNQLLNAYFK</sequence>
<evidence type="ECO:0008006" key="4">
    <source>
        <dbReference type="Google" id="ProtNLM"/>
    </source>
</evidence>
<keyword evidence="3" id="KW-1185">Reference proteome</keyword>
<name>A0ABV1GWG7_9BACT</name>
<reference evidence="2 3" key="1">
    <citation type="submission" date="2024-03" db="EMBL/GenBank/DDBJ databases">
        <title>Human intestinal bacterial collection.</title>
        <authorList>
            <person name="Pauvert C."/>
            <person name="Hitch T.C.A."/>
            <person name="Clavel T."/>
        </authorList>
    </citation>
    <scope>NUCLEOTIDE SEQUENCE [LARGE SCALE GENOMIC DNA]</scope>
    <source>
        <strain evidence="2 3">CLA-KB-H122</strain>
    </source>
</reference>
<evidence type="ECO:0000313" key="2">
    <source>
        <dbReference type="EMBL" id="MEQ2544754.1"/>
    </source>
</evidence>
<gene>
    <name evidence="2" type="ORF">WMO46_07325</name>
</gene>
<evidence type="ECO:0000313" key="3">
    <source>
        <dbReference type="Proteomes" id="UP001460202"/>
    </source>
</evidence>
<feature type="chain" id="PRO_5045610606" description="Conjugal transfer protein TraI" evidence="1">
    <location>
        <begin position="20"/>
        <end position="185"/>
    </location>
</feature>
<dbReference type="EMBL" id="JBBMFL010000006">
    <property type="protein sequence ID" value="MEQ2544754.1"/>
    <property type="molecule type" value="Genomic_DNA"/>
</dbReference>
<organism evidence="2 3">
    <name type="scientific">Alistipes intestinihominis</name>
    <dbReference type="NCBI Taxonomy" id="3133172"/>
    <lineage>
        <taxon>Bacteria</taxon>
        <taxon>Pseudomonadati</taxon>
        <taxon>Bacteroidota</taxon>
        <taxon>Bacteroidia</taxon>
        <taxon>Bacteroidales</taxon>
        <taxon>Rikenellaceae</taxon>
        <taxon>Alistipes</taxon>
    </lineage>
</organism>
<feature type="signal peptide" evidence="1">
    <location>
        <begin position="1"/>
        <end position="19"/>
    </location>
</feature>